<dbReference type="InterPro" id="IPR020449">
    <property type="entry name" value="Tscrpt_reg_AraC-type_HTH"/>
</dbReference>
<keyword evidence="2" id="KW-0238">DNA-binding</keyword>
<dbReference type="InterPro" id="IPR053142">
    <property type="entry name" value="PchR_regulatory_protein"/>
</dbReference>
<dbReference type="PROSITE" id="PS00041">
    <property type="entry name" value="HTH_ARAC_FAMILY_1"/>
    <property type="match status" value="1"/>
</dbReference>
<dbReference type="RefSeq" id="WP_151166093.1">
    <property type="nucleotide sequence ID" value="NZ_WACR01000001.1"/>
</dbReference>
<dbReference type="AlphaFoldDB" id="A0A6N6MEH1"/>
<evidence type="ECO:0000313" key="6">
    <source>
        <dbReference type="Proteomes" id="UP000435357"/>
    </source>
</evidence>
<evidence type="ECO:0000256" key="3">
    <source>
        <dbReference type="ARBA" id="ARBA00023163"/>
    </source>
</evidence>
<feature type="domain" description="HTH araC/xylS-type" evidence="4">
    <location>
        <begin position="230"/>
        <end position="328"/>
    </location>
</feature>
<organism evidence="5 6">
    <name type="scientific">Salibacter halophilus</name>
    <dbReference type="NCBI Taxonomy" id="1803916"/>
    <lineage>
        <taxon>Bacteria</taxon>
        <taxon>Pseudomonadati</taxon>
        <taxon>Bacteroidota</taxon>
        <taxon>Flavobacteriia</taxon>
        <taxon>Flavobacteriales</taxon>
        <taxon>Salibacteraceae</taxon>
        <taxon>Salibacter</taxon>
    </lineage>
</organism>
<dbReference type="InterPro" id="IPR009057">
    <property type="entry name" value="Homeodomain-like_sf"/>
</dbReference>
<evidence type="ECO:0000259" key="4">
    <source>
        <dbReference type="PROSITE" id="PS01124"/>
    </source>
</evidence>
<evidence type="ECO:0000256" key="2">
    <source>
        <dbReference type="ARBA" id="ARBA00023125"/>
    </source>
</evidence>
<dbReference type="EMBL" id="WACR01000001">
    <property type="protein sequence ID" value="KAB1066105.1"/>
    <property type="molecule type" value="Genomic_DNA"/>
</dbReference>
<dbReference type="PROSITE" id="PS01124">
    <property type="entry name" value="HTH_ARAC_FAMILY_2"/>
    <property type="match status" value="1"/>
</dbReference>
<proteinExistence type="predicted"/>
<dbReference type="Proteomes" id="UP000435357">
    <property type="component" value="Unassembled WGS sequence"/>
</dbReference>
<reference evidence="5 6" key="1">
    <citation type="submission" date="2019-09" db="EMBL/GenBank/DDBJ databases">
        <title>Genomes of Cryomorphaceae.</title>
        <authorList>
            <person name="Bowman J.P."/>
        </authorList>
    </citation>
    <scope>NUCLEOTIDE SEQUENCE [LARGE SCALE GENOMIC DNA]</scope>
    <source>
        <strain evidence="5 6">KCTC 52047</strain>
    </source>
</reference>
<dbReference type="GO" id="GO:0003700">
    <property type="term" value="F:DNA-binding transcription factor activity"/>
    <property type="evidence" value="ECO:0007669"/>
    <property type="project" value="InterPro"/>
</dbReference>
<dbReference type="InterPro" id="IPR018060">
    <property type="entry name" value="HTH_AraC"/>
</dbReference>
<dbReference type="SMART" id="SM00342">
    <property type="entry name" value="HTH_ARAC"/>
    <property type="match status" value="1"/>
</dbReference>
<dbReference type="PANTHER" id="PTHR47893">
    <property type="entry name" value="REGULATORY PROTEIN PCHR"/>
    <property type="match status" value="1"/>
</dbReference>
<dbReference type="PANTHER" id="PTHR47893:SF1">
    <property type="entry name" value="REGULATORY PROTEIN PCHR"/>
    <property type="match status" value="1"/>
</dbReference>
<dbReference type="PRINTS" id="PR00032">
    <property type="entry name" value="HTHARAC"/>
</dbReference>
<dbReference type="GO" id="GO:0043565">
    <property type="term" value="F:sequence-specific DNA binding"/>
    <property type="evidence" value="ECO:0007669"/>
    <property type="project" value="InterPro"/>
</dbReference>
<gene>
    <name evidence="5" type="ORF">F3059_01145</name>
</gene>
<accession>A0A6N6MEH1</accession>
<name>A0A6N6MEH1_9FLAO</name>
<dbReference type="SUPFAM" id="SSF46689">
    <property type="entry name" value="Homeodomain-like"/>
    <property type="match status" value="2"/>
</dbReference>
<evidence type="ECO:0000256" key="1">
    <source>
        <dbReference type="ARBA" id="ARBA00023015"/>
    </source>
</evidence>
<dbReference type="Pfam" id="PF12833">
    <property type="entry name" value="HTH_18"/>
    <property type="match status" value="1"/>
</dbReference>
<protein>
    <submittedName>
        <fullName evidence="5">Helix-turn-helix domain-containing protein</fullName>
    </submittedName>
</protein>
<keyword evidence="6" id="KW-1185">Reference proteome</keyword>
<keyword evidence="1" id="KW-0805">Transcription regulation</keyword>
<dbReference type="InterPro" id="IPR018062">
    <property type="entry name" value="HTH_AraC-typ_CS"/>
</dbReference>
<dbReference type="OrthoDB" id="1156172at2"/>
<sequence>MKKNHVVKFPAGLSDITLPHFISGLDGEKTRYGMKFDNELGSGQIDNIKLSDSLEVSLQKALFNEPVRFIQNPNQTKPYFAVSFCNSAEIGHKTQDVEKFFGAKSTDGVFFSNIKEIQEFSFPENQNINYVSFRFYGDFAATLPHSPHADDELYKLINQQDNFVIYEHLRLEMTELMNDLEKLNPEDSIDLLSIKGKAYELLGCFFKTFYERKLSSQGPRLPKEDIEVAFKVKDEILSDLSQSPTINELAEKYGVSQSKLKQIFKQVFGNTIYQLYQGVRMEKAKKLLSTREYKVSQVGYELGYSNLSHFSEAFKKQFGILPTQYIESL</sequence>
<comment type="caution">
    <text evidence="5">The sequence shown here is derived from an EMBL/GenBank/DDBJ whole genome shotgun (WGS) entry which is preliminary data.</text>
</comment>
<keyword evidence="3" id="KW-0804">Transcription</keyword>
<dbReference type="Gene3D" id="1.10.10.60">
    <property type="entry name" value="Homeodomain-like"/>
    <property type="match status" value="2"/>
</dbReference>
<evidence type="ECO:0000313" key="5">
    <source>
        <dbReference type="EMBL" id="KAB1066105.1"/>
    </source>
</evidence>